<dbReference type="Proteomes" id="UP000193144">
    <property type="component" value="Unassembled WGS sequence"/>
</dbReference>
<feature type="compositionally biased region" description="Acidic residues" evidence="1">
    <location>
        <begin position="20"/>
        <end position="29"/>
    </location>
</feature>
<feature type="compositionally biased region" description="Basic and acidic residues" evidence="1">
    <location>
        <begin position="90"/>
        <end position="103"/>
    </location>
</feature>
<gene>
    <name evidence="3" type="ORF">BCR34DRAFT_498424</name>
</gene>
<dbReference type="PANTHER" id="PTHR24148">
    <property type="entry name" value="ANKYRIN REPEAT DOMAIN-CONTAINING PROTEIN 39 HOMOLOG-RELATED"/>
    <property type="match status" value="1"/>
</dbReference>
<feature type="domain" description="Heterokaryon incompatibility" evidence="2">
    <location>
        <begin position="125"/>
        <end position="267"/>
    </location>
</feature>
<feature type="compositionally biased region" description="Basic and acidic residues" evidence="1">
    <location>
        <begin position="770"/>
        <end position="787"/>
    </location>
</feature>
<dbReference type="PANTHER" id="PTHR24148:SF64">
    <property type="entry name" value="HETEROKARYON INCOMPATIBILITY DOMAIN-CONTAINING PROTEIN"/>
    <property type="match status" value="1"/>
</dbReference>
<dbReference type="AlphaFoldDB" id="A0A1Y1YC41"/>
<feature type="region of interest" description="Disordered" evidence="1">
    <location>
        <begin position="1"/>
        <end position="53"/>
    </location>
</feature>
<reference evidence="3 4" key="1">
    <citation type="submission" date="2016-07" db="EMBL/GenBank/DDBJ databases">
        <title>Pervasive Adenine N6-methylation of Active Genes in Fungi.</title>
        <authorList>
            <consortium name="DOE Joint Genome Institute"/>
            <person name="Mondo S.J."/>
            <person name="Dannebaum R.O."/>
            <person name="Kuo R.C."/>
            <person name="Labutti K."/>
            <person name="Haridas S."/>
            <person name="Kuo A."/>
            <person name="Salamov A."/>
            <person name="Ahrendt S.R."/>
            <person name="Lipzen A."/>
            <person name="Sullivan W."/>
            <person name="Andreopoulos W.B."/>
            <person name="Clum A."/>
            <person name="Lindquist E."/>
            <person name="Daum C."/>
            <person name="Ramamoorthy G.K."/>
            <person name="Gryganskyi A."/>
            <person name="Culley D."/>
            <person name="Magnuson J.K."/>
            <person name="James T.Y."/>
            <person name="O'Malley M.A."/>
            <person name="Stajich J.E."/>
            <person name="Spatafora J.W."/>
            <person name="Visel A."/>
            <person name="Grigoriev I.V."/>
        </authorList>
    </citation>
    <scope>NUCLEOTIDE SEQUENCE [LARGE SCALE GENOMIC DNA]</scope>
    <source>
        <strain evidence="3 4">CBS 115471</strain>
    </source>
</reference>
<dbReference type="InterPro" id="IPR052895">
    <property type="entry name" value="HetReg/Transcr_Mod"/>
</dbReference>
<proteinExistence type="predicted"/>
<feature type="region of interest" description="Disordered" evidence="1">
    <location>
        <begin position="821"/>
        <end position="898"/>
    </location>
</feature>
<evidence type="ECO:0000313" key="3">
    <source>
        <dbReference type="EMBL" id="ORX95505.1"/>
    </source>
</evidence>
<dbReference type="Pfam" id="PF06985">
    <property type="entry name" value="HET"/>
    <property type="match status" value="1"/>
</dbReference>
<feature type="region of interest" description="Disordered" evidence="1">
    <location>
        <begin position="770"/>
        <end position="795"/>
    </location>
</feature>
<evidence type="ECO:0000313" key="4">
    <source>
        <dbReference type="Proteomes" id="UP000193144"/>
    </source>
</evidence>
<feature type="region of interest" description="Disordered" evidence="1">
    <location>
        <begin position="90"/>
        <end position="118"/>
    </location>
</feature>
<dbReference type="OrthoDB" id="3477286at2759"/>
<feature type="compositionally biased region" description="Basic residues" evidence="1">
    <location>
        <begin position="886"/>
        <end position="898"/>
    </location>
</feature>
<keyword evidence="4" id="KW-1185">Reference proteome</keyword>
<name>A0A1Y1YC41_9PLEO</name>
<sequence>MPPATTHHHHPRHGSTSSDSDSDQVDDDRLEPYEYEPLQHPTSTRLLKLQPGGRKDQKIVCKLIEVDLDPDYTKEFLRIEELQKEAEARRKLKGEGTKAKQENPELNPAESGKAGHREKTVVKSYEALSWSWGQDDWDKRIEIDKDGLRYYFIVPETLIHAFSALKRKRRERTLWVDAICIDQENDDEKSQQVPMMSEIYGGSKSVCVWLGQGDEDSKMAFEFIKHEILKLEDFDKLCDNPTAAPKWNAMFSLMKRPWFSRRWIVQEIALAKDAQLYCGRSNIPWQDFADAVQLFVSVESATHRLSEVMRVNESFYHVPRWFEYMSKLGASLLVDATGTLFRYTKTLNREPGSLGTNGKMSTTNDRKLKLPDGRDRQALLSLEYLVSKMSIFQATNAHDIIYSLLAIAKDTNPVSRKKPFFVSETLRRWTIGRKFQARPYEVDYSKRYVDICAEFIEFAISQQPDKSRALDIICRPWAAEPKKEQPKKRGLEKAPGYAKESEVVEKLPSWIPQLSRASHDMILHADSVEKMGRINADPLVGLPDLNKRNYNAAGDMSPELYRIKIKKRPGYHSMEVFGFVLDKVEKVERDSQNGNIPKSWFELAGVDTSSFGQSNTDPASRDNWEEFWRTLVADRGQNGRNPPPYYARAFEMSLKKGLLSTGSLNTTDMIDHGRCSVVSEFFRRVQAVIWNRRMMRTQGRRLGTVDQDVQAGDLVCILHGCSVPVILRPIEKDVSIELRQDLSIEDEMLKEKAGWCCRRRLEELELRKQKAEKRKEKQNGHFSKAQDDSTPSVVAPSASLGKVAVGNSYPDAHDTIAGAEEHAKETRNGKTMGKDAGSAFHGEGKGLDASSRAGVDPMPSDGPKPEVHELGKSQGETAKGREKPVVKRKRSSLRTKGK</sequence>
<organism evidence="3 4">
    <name type="scientific">Clohesyomyces aquaticus</name>
    <dbReference type="NCBI Taxonomy" id="1231657"/>
    <lineage>
        <taxon>Eukaryota</taxon>
        <taxon>Fungi</taxon>
        <taxon>Dikarya</taxon>
        <taxon>Ascomycota</taxon>
        <taxon>Pezizomycotina</taxon>
        <taxon>Dothideomycetes</taxon>
        <taxon>Pleosporomycetidae</taxon>
        <taxon>Pleosporales</taxon>
        <taxon>Lindgomycetaceae</taxon>
        <taxon>Clohesyomyces</taxon>
    </lineage>
</organism>
<feature type="compositionally biased region" description="Basic residues" evidence="1">
    <location>
        <begin position="1"/>
        <end position="13"/>
    </location>
</feature>
<evidence type="ECO:0000259" key="2">
    <source>
        <dbReference type="Pfam" id="PF06985"/>
    </source>
</evidence>
<dbReference type="EMBL" id="MCFA01000276">
    <property type="protein sequence ID" value="ORX95505.1"/>
    <property type="molecule type" value="Genomic_DNA"/>
</dbReference>
<dbReference type="InterPro" id="IPR010730">
    <property type="entry name" value="HET"/>
</dbReference>
<protein>
    <submittedName>
        <fullName evidence="3">Heterokaryon incompatibility protein-domain-containing protein</fullName>
    </submittedName>
</protein>
<evidence type="ECO:0000256" key="1">
    <source>
        <dbReference type="SAM" id="MobiDB-lite"/>
    </source>
</evidence>
<dbReference type="STRING" id="1231657.A0A1Y1YC41"/>
<accession>A0A1Y1YC41</accession>
<comment type="caution">
    <text evidence="3">The sequence shown here is derived from an EMBL/GenBank/DDBJ whole genome shotgun (WGS) entry which is preliminary data.</text>
</comment>